<evidence type="ECO:0000256" key="1">
    <source>
        <dbReference type="SAM" id="MobiDB-lite"/>
    </source>
</evidence>
<protein>
    <submittedName>
        <fullName evidence="2">Uncharacterized protein</fullName>
    </submittedName>
</protein>
<sequence length="59" mass="6258">MDSLGSEPPDPVNIEPVLNRPPPVSIPLTNLTGTNFKFGRSSSSSKSASGQVYEELPQS</sequence>
<accession>B9T1Z6</accession>
<evidence type="ECO:0000313" key="3">
    <source>
        <dbReference type="Proteomes" id="UP000008311"/>
    </source>
</evidence>
<organism evidence="2 3">
    <name type="scientific">Ricinus communis</name>
    <name type="common">Castor bean</name>
    <dbReference type="NCBI Taxonomy" id="3988"/>
    <lineage>
        <taxon>Eukaryota</taxon>
        <taxon>Viridiplantae</taxon>
        <taxon>Streptophyta</taxon>
        <taxon>Embryophyta</taxon>
        <taxon>Tracheophyta</taxon>
        <taxon>Spermatophyta</taxon>
        <taxon>Magnoliopsida</taxon>
        <taxon>eudicotyledons</taxon>
        <taxon>Gunneridae</taxon>
        <taxon>Pentapetalae</taxon>
        <taxon>rosids</taxon>
        <taxon>fabids</taxon>
        <taxon>Malpighiales</taxon>
        <taxon>Euphorbiaceae</taxon>
        <taxon>Acalyphoideae</taxon>
        <taxon>Acalypheae</taxon>
        <taxon>Ricinus</taxon>
    </lineage>
</organism>
<gene>
    <name evidence="2" type="ORF">RCOM_0625070</name>
</gene>
<dbReference type="InParanoid" id="B9T1Z6"/>
<dbReference type="AlphaFoldDB" id="B9T1Z6"/>
<dbReference type="EMBL" id="EQ974364">
    <property type="protein sequence ID" value="EEF30131.1"/>
    <property type="molecule type" value="Genomic_DNA"/>
</dbReference>
<reference evidence="3" key="1">
    <citation type="journal article" date="2010" name="Nat. Biotechnol.">
        <title>Draft genome sequence of the oilseed species Ricinus communis.</title>
        <authorList>
            <person name="Chan A.P."/>
            <person name="Crabtree J."/>
            <person name="Zhao Q."/>
            <person name="Lorenzi H."/>
            <person name="Orvis J."/>
            <person name="Puiu D."/>
            <person name="Melake-Berhan A."/>
            <person name="Jones K.M."/>
            <person name="Redman J."/>
            <person name="Chen G."/>
            <person name="Cahoon E.B."/>
            <person name="Gedil M."/>
            <person name="Stanke M."/>
            <person name="Haas B.J."/>
            <person name="Wortman J.R."/>
            <person name="Fraser-Liggett C.M."/>
            <person name="Ravel J."/>
            <person name="Rabinowicz P.D."/>
        </authorList>
    </citation>
    <scope>NUCLEOTIDE SEQUENCE [LARGE SCALE GENOMIC DNA]</scope>
    <source>
        <strain evidence="3">cv. Hale</strain>
    </source>
</reference>
<feature type="region of interest" description="Disordered" evidence="1">
    <location>
        <begin position="1"/>
        <end position="59"/>
    </location>
</feature>
<dbReference type="Proteomes" id="UP000008311">
    <property type="component" value="Unassembled WGS sequence"/>
</dbReference>
<evidence type="ECO:0000313" key="2">
    <source>
        <dbReference type="EMBL" id="EEF30131.1"/>
    </source>
</evidence>
<proteinExistence type="predicted"/>
<keyword evidence="3" id="KW-1185">Reference proteome</keyword>
<name>B9T1Z6_RICCO</name>